<dbReference type="SUPFAM" id="SSF46689">
    <property type="entry name" value="Homeodomain-like"/>
    <property type="match status" value="1"/>
</dbReference>
<name>A0A6J1EK44_CUCMO</name>
<dbReference type="InterPro" id="IPR005541">
    <property type="entry name" value="KNOX2"/>
</dbReference>
<keyword evidence="3 5" id="KW-0371">Homeobox</keyword>
<dbReference type="SMART" id="SM00389">
    <property type="entry name" value="HOX"/>
    <property type="match status" value="1"/>
</dbReference>
<dbReference type="Pfam" id="PF03790">
    <property type="entry name" value="KNOX1"/>
    <property type="match status" value="1"/>
</dbReference>
<dbReference type="PANTHER" id="PTHR11850">
    <property type="entry name" value="HOMEOBOX PROTEIN TRANSCRIPTION FACTORS"/>
    <property type="match status" value="1"/>
</dbReference>
<dbReference type="InterPro" id="IPR050224">
    <property type="entry name" value="TALE_homeobox"/>
</dbReference>
<dbReference type="RefSeq" id="XP_022928502.1">
    <property type="nucleotide sequence ID" value="XM_023072734.1"/>
</dbReference>
<dbReference type="CDD" id="cd00086">
    <property type="entry name" value="homeodomain"/>
    <property type="match status" value="1"/>
</dbReference>
<dbReference type="PROSITE" id="PS00027">
    <property type="entry name" value="HOMEOBOX_1"/>
    <property type="match status" value="1"/>
</dbReference>
<evidence type="ECO:0000256" key="5">
    <source>
        <dbReference type="PROSITE-ProRule" id="PRU00108"/>
    </source>
</evidence>
<dbReference type="InterPro" id="IPR005539">
    <property type="entry name" value="ELK_dom"/>
</dbReference>
<evidence type="ECO:0000256" key="6">
    <source>
        <dbReference type="PROSITE-ProRule" id="PRU00559"/>
    </source>
</evidence>
<evidence type="ECO:0000313" key="10">
    <source>
        <dbReference type="RefSeq" id="XP_022928493.1"/>
    </source>
</evidence>
<dbReference type="Pfam" id="PF03789">
    <property type="entry name" value="ELK"/>
    <property type="match status" value="1"/>
</dbReference>
<dbReference type="InterPro" id="IPR008422">
    <property type="entry name" value="KN_HD"/>
</dbReference>
<evidence type="ECO:0000313" key="9">
    <source>
        <dbReference type="Proteomes" id="UP000504609"/>
    </source>
</evidence>
<dbReference type="InterPro" id="IPR001356">
    <property type="entry name" value="HD"/>
</dbReference>
<dbReference type="Pfam" id="PF03791">
    <property type="entry name" value="KNOX2"/>
    <property type="match status" value="1"/>
</dbReference>
<evidence type="ECO:0000259" key="8">
    <source>
        <dbReference type="PROSITE" id="PS51213"/>
    </source>
</evidence>
<dbReference type="KEGG" id="cmos:111435282"/>
<comment type="similarity">
    <text evidence="6">Belongs to the TALE/KNOX homeobox family.</text>
</comment>
<keyword evidence="2 5" id="KW-0238">DNA-binding</keyword>
<evidence type="ECO:0000256" key="4">
    <source>
        <dbReference type="ARBA" id="ARBA00023242"/>
    </source>
</evidence>
<dbReference type="Gene3D" id="1.10.10.60">
    <property type="entry name" value="Homeodomain-like"/>
    <property type="match status" value="1"/>
</dbReference>
<dbReference type="Pfam" id="PF05920">
    <property type="entry name" value="Homeobox_KN"/>
    <property type="match status" value="1"/>
</dbReference>
<dbReference type="SMART" id="SM01255">
    <property type="entry name" value="KNOX1"/>
    <property type="match status" value="1"/>
</dbReference>
<accession>A0A6J1EK44</accession>
<sequence length="318" mass="35369">MADLYGLHPLADYSYESSSAAPLDNLLVPVNYQAYSTASSDYSHPLQVFGSGHVPSVSSGDYDAALVAVVSEEESAGAIREKIASHPLYPRLVDAFVDCQKIGAPPEVANILGRSLRGSDIGERTSSVSTRLGADPELDEFMETYCGILAKYKLDLSLPFVEASSFLNNMETQLNRLCNGTTRGYVSDEAAAGSSEEDVSAGEVELQDSLWANEDRELKDRLLRKYGGYLSSLKQEFSKTKKKVKLPKESRQILLDWWNVHCKWPYPTEMDKIELAESTGLDPKQINNWFINQRKRHWKASENMQFGDVHGVFTADPL</sequence>
<dbReference type="GeneID" id="111435282"/>
<comment type="subcellular location">
    <subcellularLocation>
        <location evidence="1 5">Nucleus</location>
    </subcellularLocation>
</comment>
<evidence type="ECO:0000256" key="2">
    <source>
        <dbReference type="ARBA" id="ARBA00023125"/>
    </source>
</evidence>
<evidence type="ECO:0000259" key="7">
    <source>
        <dbReference type="PROSITE" id="PS50071"/>
    </source>
</evidence>
<dbReference type="GO" id="GO:0003677">
    <property type="term" value="F:DNA binding"/>
    <property type="evidence" value="ECO:0007669"/>
    <property type="project" value="UniProtKB-UniRule"/>
</dbReference>
<evidence type="ECO:0000256" key="3">
    <source>
        <dbReference type="ARBA" id="ARBA00023155"/>
    </source>
</evidence>
<dbReference type="RefSeq" id="XP_022928493.1">
    <property type="nucleotide sequence ID" value="XM_023072725.1"/>
</dbReference>
<dbReference type="SMART" id="SM01188">
    <property type="entry name" value="ELK"/>
    <property type="match status" value="1"/>
</dbReference>
<dbReference type="InterPro" id="IPR009057">
    <property type="entry name" value="Homeodomain-like_sf"/>
</dbReference>
<gene>
    <name evidence="10 11" type="primary">LOC111435282</name>
</gene>
<keyword evidence="4 5" id="KW-0539">Nucleus</keyword>
<dbReference type="InterPro" id="IPR005540">
    <property type="entry name" value="KNOX1"/>
</dbReference>
<reference evidence="10 11" key="1">
    <citation type="submission" date="2025-04" db="UniProtKB">
        <authorList>
            <consortium name="RefSeq"/>
        </authorList>
    </citation>
    <scope>IDENTIFICATION</scope>
    <source>
        <tissue evidence="10 11">Young leaves</tissue>
    </source>
</reference>
<dbReference type="SMART" id="SM01256">
    <property type="entry name" value="KNOX2"/>
    <property type="match status" value="1"/>
</dbReference>
<dbReference type="GO" id="GO:0005634">
    <property type="term" value="C:nucleus"/>
    <property type="evidence" value="ECO:0007669"/>
    <property type="project" value="UniProtKB-SubCell"/>
</dbReference>
<dbReference type="PROSITE" id="PS51213">
    <property type="entry name" value="ELK"/>
    <property type="match status" value="1"/>
</dbReference>
<protein>
    <submittedName>
        <fullName evidence="10 11">Homeobox protein knotted-1-like 6</fullName>
    </submittedName>
</protein>
<keyword evidence="9" id="KW-1185">Reference proteome</keyword>
<dbReference type="AlphaFoldDB" id="A0A6J1EK44"/>
<dbReference type="InterPro" id="IPR017970">
    <property type="entry name" value="Homeobox_CS"/>
</dbReference>
<feature type="domain" description="Homeobox" evidence="7">
    <location>
        <begin position="237"/>
        <end position="300"/>
    </location>
</feature>
<dbReference type="GO" id="GO:0000981">
    <property type="term" value="F:DNA-binding transcription factor activity, RNA polymerase II-specific"/>
    <property type="evidence" value="ECO:0007669"/>
    <property type="project" value="InterPro"/>
</dbReference>
<proteinExistence type="inferred from homology"/>
<evidence type="ECO:0000256" key="1">
    <source>
        <dbReference type="ARBA" id="ARBA00004123"/>
    </source>
</evidence>
<dbReference type="Proteomes" id="UP000504609">
    <property type="component" value="Unplaced"/>
</dbReference>
<evidence type="ECO:0000313" key="11">
    <source>
        <dbReference type="RefSeq" id="XP_022928502.1"/>
    </source>
</evidence>
<feature type="domain" description="ELK" evidence="8">
    <location>
        <begin position="217"/>
        <end position="237"/>
    </location>
</feature>
<feature type="DNA-binding region" description="Homeobox; TALE-type" evidence="5">
    <location>
        <begin position="238"/>
        <end position="301"/>
    </location>
</feature>
<dbReference type="PROSITE" id="PS50071">
    <property type="entry name" value="HOMEOBOX_2"/>
    <property type="match status" value="1"/>
</dbReference>
<organism evidence="9 11">
    <name type="scientific">Cucurbita moschata</name>
    <name type="common">Winter crookneck squash</name>
    <name type="synonym">Cucurbita pepo var. moschata</name>
    <dbReference type="NCBI Taxonomy" id="3662"/>
    <lineage>
        <taxon>Eukaryota</taxon>
        <taxon>Viridiplantae</taxon>
        <taxon>Streptophyta</taxon>
        <taxon>Embryophyta</taxon>
        <taxon>Tracheophyta</taxon>
        <taxon>Spermatophyta</taxon>
        <taxon>Magnoliopsida</taxon>
        <taxon>eudicotyledons</taxon>
        <taxon>Gunneridae</taxon>
        <taxon>Pentapetalae</taxon>
        <taxon>rosids</taxon>
        <taxon>fabids</taxon>
        <taxon>Cucurbitales</taxon>
        <taxon>Cucurbitaceae</taxon>
        <taxon>Cucurbiteae</taxon>
        <taxon>Cucurbita</taxon>
    </lineage>
</organism>